<gene>
    <name evidence="1" type="ORF">WA026_012341</name>
</gene>
<organism evidence="1 2">
    <name type="scientific">Henosepilachna vigintioctopunctata</name>
    <dbReference type="NCBI Taxonomy" id="420089"/>
    <lineage>
        <taxon>Eukaryota</taxon>
        <taxon>Metazoa</taxon>
        <taxon>Ecdysozoa</taxon>
        <taxon>Arthropoda</taxon>
        <taxon>Hexapoda</taxon>
        <taxon>Insecta</taxon>
        <taxon>Pterygota</taxon>
        <taxon>Neoptera</taxon>
        <taxon>Endopterygota</taxon>
        <taxon>Coleoptera</taxon>
        <taxon>Polyphaga</taxon>
        <taxon>Cucujiformia</taxon>
        <taxon>Coccinelloidea</taxon>
        <taxon>Coccinellidae</taxon>
        <taxon>Epilachninae</taxon>
        <taxon>Epilachnini</taxon>
        <taxon>Henosepilachna</taxon>
    </lineage>
</organism>
<name>A0AAW1UWV9_9CUCU</name>
<protein>
    <submittedName>
        <fullName evidence="1">Uncharacterized protein</fullName>
    </submittedName>
</protein>
<comment type="caution">
    <text evidence="1">The sequence shown here is derived from an EMBL/GenBank/DDBJ whole genome shotgun (WGS) entry which is preliminary data.</text>
</comment>
<dbReference type="Proteomes" id="UP001431783">
    <property type="component" value="Unassembled WGS sequence"/>
</dbReference>
<proteinExistence type="predicted"/>
<accession>A0AAW1UWV9</accession>
<evidence type="ECO:0000313" key="1">
    <source>
        <dbReference type="EMBL" id="KAK9885583.1"/>
    </source>
</evidence>
<keyword evidence="2" id="KW-1185">Reference proteome</keyword>
<reference evidence="1 2" key="1">
    <citation type="submission" date="2023-03" db="EMBL/GenBank/DDBJ databases">
        <title>Genome insight into feeding habits of ladybird beetles.</title>
        <authorList>
            <person name="Li H.-S."/>
            <person name="Huang Y.-H."/>
            <person name="Pang H."/>
        </authorList>
    </citation>
    <scope>NUCLEOTIDE SEQUENCE [LARGE SCALE GENOMIC DNA]</scope>
    <source>
        <strain evidence="1">SYSU_2023b</strain>
        <tissue evidence="1">Whole body</tissue>
    </source>
</reference>
<dbReference type="EMBL" id="JARQZJ010000096">
    <property type="protein sequence ID" value="KAK9885583.1"/>
    <property type="molecule type" value="Genomic_DNA"/>
</dbReference>
<evidence type="ECO:0000313" key="2">
    <source>
        <dbReference type="Proteomes" id="UP001431783"/>
    </source>
</evidence>
<dbReference type="AlphaFoldDB" id="A0AAW1UWV9"/>
<sequence>MCEKYSDGEVSIKEVIAFLFKNDHECHLGNLEPYLTEEDRNFLMSFVQEDILLTDQQWNEIDSICENNNQYVEEAPEESLSTLNPDDDDAIENLTGRQWGILDTICEKASEKPSFLSCGVDYAEVYTEDAWEYGAQKYEFVEVRR</sequence>